<dbReference type="EMBL" id="JBHSWD010000001">
    <property type="protein sequence ID" value="MFC6590973.1"/>
    <property type="molecule type" value="Genomic_DNA"/>
</dbReference>
<evidence type="ECO:0000313" key="4">
    <source>
        <dbReference type="Proteomes" id="UP001596297"/>
    </source>
</evidence>
<keyword evidence="1" id="KW-0233">DNA recombination</keyword>
<name>A0ABW1YAH1_9DEIO</name>
<dbReference type="Pfam" id="PF00589">
    <property type="entry name" value="Phage_integrase"/>
    <property type="match status" value="1"/>
</dbReference>
<reference evidence="4" key="1">
    <citation type="journal article" date="2019" name="Int. J. Syst. Evol. Microbiol.">
        <title>The Global Catalogue of Microorganisms (GCM) 10K type strain sequencing project: providing services to taxonomists for standard genome sequencing and annotation.</title>
        <authorList>
            <consortium name="The Broad Institute Genomics Platform"/>
            <consortium name="The Broad Institute Genome Sequencing Center for Infectious Disease"/>
            <person name="Wu L."/>
            <person name="Ma J."/>
        </authorList>
    </citation>
    <scope>NUCLEOTIDE SEQUENCE [LARGE SCALE GENOMIC DNA]</scope>
    <source>
        <strain evidence="4">CGMCC 1.15772</strain>
    </source>
</reference>
<evidence type="ECO:0000256" key="1">
    <source>
        <dbReference type="ARBA" id="ARBA00023172"/>
    </source>
</evidence>
<protein>
    <submittedName>
        <fullName evidence="3">Tyrosine-type recombinase/integrase</fullName>
    </submittedName>
</protein>
<sequence length="77" mass="8254">MWGLHTLRRTAGTHLYRATRDLHVVADLLGHSSVTTSAVYAKMDSDVRREAITALDTLRAASAAQPSTVSGEESSDA</sequence>
<dbReference type="Proteomes" id="UP001596297">
    <property type="component" value="Unassembled WGS sequence"/>
</dbReference>
<dbReference type="InterPro" id="IPR002104">
    <property type="entry name" value="Integrase_catalytic"/>
</dbReference>
<gene>
    <name evidence="3" type="ORF">ACFP81_02285</name>
</gene>
<dbReference type="RefSeq" id="WP_380081981.1">
    <property type="nucleotide sequence ID" value="NZ_JBHSWD010000001.1"/>
</dbReference>
<dbReference type="InterPro" id="IPR013762">
    <property type="entry name" value="Integrase-like_cat_sf"/>
</dbReference>
<comment type="caution">
    <text evidence="3">The sequence shown here is derived from an EMBL/GenBank/DDBJ whole genome shotgun (WGS) entry which is preliminary data.</text>
</comment>
<organism evidence="3 4">
    <name type="scientific">Deinococcus lacus</name>
    <dbReference type="NCBI Taxonomy" id="392561"/>
    <lineage>
        <taxon>Bacteria</taxon>
        <taxon>Thermotogati</taxon>
        <taxon>Deinococcota</taxon>
        <taxon>Deinococci</taxon>
        <taxon>Deinococcales</taxon>
        <taxon>Deinococcaceae</taxon>
        <taxon>Deinococcus</taxon>
    </lineage>
</organism>
<evidence type="ECO:0000259" key="2">
    <source>
        <dbReference type="PROSITE" id="PS51898"/>
    </source>
</evidence>
<dbReference type="Gene3D" id="1.10.443.10">
    <property type="entry name" value="Intergrase catalytic core"/>
    <property type="match status" value="1"/>
</dbReference>
<keyword evidence="4" id="KW-1185">Reference proteome</keyword>
<accession>A0ABW1YAH1</accession>
<dbReference type="PROSITE" id="PS51898">
    <property type="entry name" value="TYR_RECOMBINASE"/>
    <property type="match status" value="1"/>
</dbReference>
<evidence type="ECO:0000313" key="3">
    <source>
        <dbReference type="EMBL" id="MFC6590973.1"/>
    </source>
</evidence>
<dbReference type="SUPFAM" id="SSF56349">
    <property type="entry name" value="DNA breaking-rejoining enzymes"/>
    <property type="match status" value="1"/>
</dbReference>
<dbReference type="InterPro" id="IPR011010">
    <property type="entry name" value="DNA_brk_join_enz"/>
</dbReference>
<feature type="domain" description="Tyr recombinase" evidence="2">
    <location>
        <begin position="1"/>
        <end position="53"/>
    </location>
</feature>
<proteinExistence type="predicted"/>